<dbReference type="Proteomes" id="UP000232722">
    <property type="component" value="Unassembled WGS sequence"/>
</dbReference>
<accession>A0A2N0NKI6</accession>
<protein>
    <submittedName>
        <fullName evidence="1">Uncharacterized protein</fullName>
    </submittedName>
</protein>
<dbReference type="EMBL" id="LLXJ01005173">
    <property type="protein sequence ID" value="PKB95077.1"/>
    <property type="molecule type" value="Genomic_DNA"/>
</dbReference>
<sequence length="52" mass="6279">MLYMKDLLALSRFRFTSLLTDSSQYMNVSRHHTLKFQLFLEDLLTLELLKRT</sequence>
<dbReference type="AlphaFoldDB" id="A0A2N0NKI6"/>
<gene>
    <name evidence="1" type="ORF">RhiirA5_437426</name>
</gene>
<reference evidence="1 2" key="2">
    <citation type="submission" date="2017-09" db="EMBL/GenBank/DDBJ databases">
        <title>Extensive intraspecific genome diversity in a model arbuscular mycorrhizal fungus.</title>
        <authorList>
            <person name="Chen E.C."/>
            <person name="Morin E."/>
            <person name="Beaudet D."/>
            <person name="Noel J."/>
            <person name="Ndikumana S."/>
            <person name="Charron P."/>
            <person name="St-Onge C."/>
            <person name="Giorgi J."/>
            <person name="Grigoriev I.V."/>
            <person name="Roux C."/>
            <person name="Martin F.M."/>
            <person name="Corradi N."/>
        </authorList>
    </citation>
    <scope>NUCLEOTIDE SEQUENCE [LARGE SCALE GENOMIC DNA]</scope>
    <source>
        <strain evidence="1 2">A5</strain>
    </source>
</reference>
<reference evidence="1 2" key="1">
    <citation type="submission" date="2016-04" db="EMBL/GenBank/DDBJ databases">
        <title>Genome analyses suggest a sexual origin of heterokaryosis in a supposedly ancient asexual fungus.</title>
        <authorList>
            <person name="Ropars J."/>
            <person name="Sedzielewska K."/>
            <person name="Noel J."/>
            <person name="Charron P."/>
            <person name="Farinelli L."/>
            <person name="Marton T."/>
            <person name="Kruger M."/>
            <person name="Pelin A."/>
            <person name="Brachmann A."/>
            <person name="Corradi N."/>
        </authorList>
    </citation>
    <scope>NUCLEOTIDE SEQUENCE [LARGE SCALE GENOMIC DNA]</scope>
    <source>
        <strain evidence="1 2">A5</strain>
    </source>
</reference>
<evidence type="ECO:0000313" key="1">
    <source>
        <dbReference type="EMBL" id="PKB95077.1"/>
    </source>
</evidence>
<proteinExistence type="predicted"/>
<organism evidence="1 2">
    <name type="scientific">Rhizophagus irregularis</name>
    <dbReference type="NCBI Taxonomy" id="588596"/>
    <lineage>
        <taxon>Eukaryota</taxon>
        <taxon>Fungi</taxon>
        <taxon>Fungi incertae sedis</taxon>
        <taxon>Mucoromycota</taxon>
        <taxon>Glomeromycotina</taxon>
        <taxon>Glomeromycetes</taxon>
        <taxon>Glomerales</taxon>
        <taxon>Glomeraceae</taxon>
        <taxon>Rhizophagus</taxon>
    </lineage>
</organism>
<comment type="caution">
    <text evidence="1">The sequence shown here is derived from an EMBL/GenBank/DDBJ whole genome shotgun (WGS) entry which is preliminary data.</text>
</comment>
<name>A0A2N0NKI6_9GLOM</name>
<evidence type="ECO:0000313" key="2">
    <source>
        <dbReference type="Proteomes" id="UP000232722"/>
    </source>
</evidence>